<feature type="region of interest" description="Disordered" evidence="1">
    <location>
        <begin position="1"/>
        <end position="22"/>
    </location>
</feature>
<dbReference type="SUPFAM" id="SSF81383">
    <property type="entry name" value="F-box domain"/>
    <property type="match status" value="1"/>
</dbReference>
<keyword evidence="3" id="KW-1185">Reference proteome</keyword>
<evidence type="ECO:0008006" key="4">
    <source>
        <dbReference type="Google" id="ProtNLM"/>
    </source>
</evidence>
<dbReference type="AlphaFoldDB" id="A0AAD8SMJ5"/>
<sequence length="484" mass="53561">MARRDGEIPAKRSKLSDGGGSEDRLSALPDDLLIQILLKLVDTAVAARTSVLSGRWRRLWTLLPNLRFSPGTEPLGIRAALESHEAPALHHLDVDLLDAAPESVAGWLPIAARRLSGHLKLVNSVGQLGSEDEAGEIGAFELPCFESAISIHLELGYIGLAVHPLGVFARLTDLHLSCVQLHDPGWLGEAVSSPRCPSLQSLTVRDARGLGNFTIHSESLKRLMLSNVHGLEQLTLIAPALLFLSVVCCFHSSTTTNQPVATISSPQLLSLIWMDAYDPRSTQLGEMENLQRLDTYPFFVYGHNDSRKVVKLLSHFKLIQTLSFMLLYPLEITNHEYLMEDITRLPNIVVMNLHIEPEGHSFGTSLFHLLSMCTGVRKLTITLDCKTSHPVQTVCSAGCVCDQTPNWKTEELTLNCLKRVNLSNWGATDHEAALVKRLLEWATVLQTMTVTFDRSVAGSKAKEFCQMLQIFSRPEICMRGPHFV</sequence>
<protein>
    <recommendedName>
        <fullName evidence="4">FBD domain-containing protein</fullName>
    </recommendedName>
</protein>
<evidence type="ECO:0000256" key="1">
    <source>
        <dbReference type="SAM" id="MobiDB-lite"/>
    </source>
</evidence>
<comment type="caution">
    <text evidence="2">The sequence shown here is derived from an EMBL/GenBank/DDBJ whole genome shotgun (WGS) entry which is preliminary data.</text>
</comment>
<name>A0AAD8SMJ5_LOLMU</name>
<gene>
    <name evidence="2" type="ORF">QYE76_049207</name>
</gene>
<dbReference type="InterPro" id="IPR032675">
    <property type="entry name" value="LRR_dom_sf"/>
</dbReference>
<evidence type="ECO:0000313" key="2">
    <source>
        <dbReference type="EMBL" id="KAK1661048.1"/>
    </source>
</evidence>
<dbReference type="InterPro" id="IPR036047">
    <property type="entry name" value="F-box-like_dom_sf"/>
</dbReference>
<proteinExistence type="predicted"/>
<dbReference type="PANTHER" id="PTHR34709">
    <property type="entry name" value="OS10G0396666 PROTEIN"/>
    <property type="match status" value="1"/>
</dbReference>
<dbReference type="PANTHER" id="PTHR34709:SF61">
    <property type="entry name" value="OS07G0229100 PROTEIN"/>
    <property type="match status" value="1"/>
</dbReference>
<reference evidence="2" key="1">
    <citation type="submission" date="2023-07" db="EMBL/GenBank/DDBJ databases">
        <title>A chromosome-level genome assembly of Lolium multiflorum.</title>
        <authorList>
            <person name="Chen Y."/>
            <person name="Copetti D."/>
            <person name="Kolliker R."/>
            <person name="Studer B."/>
        </authorList>
    </citation>
    <scope>NUCLEOTIDE SEQUENCE</scope>
    <source>
        <strain evidence="2">02402/16</strain>
        <tissue evidence="2">Leaf</tissue>
    </source>
</reference>
<dbReference type="Gene3D" id="3.80.10.10">
    <property type="entry name" value="Ribonuclease Inhibitor"/>
    <property type="match status" value="1"/>
</dbReference>
<dbReference type="SUPFAM" id="SSF52047">
    <property type="entry name" value="RNI-like"/>
    <property type="match status" value="1"/>
</dbReference>
<dbReference type="Proteomes" id="UP001231189">
    <property type="component" value="Unassembled WGS sequence"/>
</dbReference>
<dbReference type="EMBL" id="JAUUTY010000003">
    <property type="protein sequence ID" value="KAK1661048.1"/>
    <property type="molecule type" value="Genomic_DNA"/>
</dbReference>
<dbReference type="InterPro" id="IPR055312">
    <property type="entry name" value="FBL15-like"/>
</dbReference>
<accession>A0AAD8SMJ5</accession>
<feature type="compositionally biased region" description="Basic and acidic residues" evidence="1">
    <location>
        <begin position="1"/>
        <end position="10"/>
    </location>
</feature>
<organism evidence="2 3">
    <name type="scientific">Lolium multiflorum</name>
    <name type="common">Italian ryegrass</name>
    <name type="synonym">Lolium perenne subsp. multiflorum</name>
    <dbReference type="NCBI Taxonomy" id="4521"/>
    <lineage>
        <taxon>Eukaryota</taxon>
        <taxon>Viridiplantae</taxon>
        <taxon>Streptophyta</taxon>
        <taxon>Embryophyta</taxon>
        <taxon>Tracheophyta</taxon>
        <taxon>Spermatophyta</taxon>
        <taxon>Magnoliopsida</taxon>
        <taxon>Liliopsida</taxon>
        <taxon>Poales</taxon>
        <taxon>Poaceae</taxon>
        <taxon>BOP clade</taxon>
        <taxon>Pooideae</taxon>
        <taxon>Poodae</taxon>
        <taxon>Poeae</taxon>
        <taxon>Poeae Chloroplast Group 2 (Poeae type)</taxon>
        <taxon>Loliodinae</taxon>
        <taxon>Loliinae</taxon>
        <taxon>Lolium</taxon>
    </lineage>
</organism>
<evidence type="ECO:0000313" key="3">
    <source>
        <dbReference type="Proteomes" id="UP001231189"/>
    </source>
</evidence>